<dbReference type="PROSITE" id="PS50932">
    <property type="entry name" value="HTH_LACI_2"/>
    <property type="match status" value="1"/>
</dbReference>
<dbReference type="PANTHER" id="PTHR30146">
    <property type="entry name" value="LACI-RELATED TRANSCRIPTIONAL REPRESSOR"/>
    <property type="match status" value="1"/>
</dbReference>
<comment type="caution">
    <text evidence="5">The sequence shown here is derived from an EMBL/GenBank/DDBJ whole genome shotgun (WGS) entry which is preliminary data.</text>
</comment>
<dbReference type="EMBL" id="QGLG01000002">
    <property type="protein sequence ID" value="PXY83909.1"/>
    <property type="molecule type" value="Genomic_DNA"/>
</dbReference>
<dbReference type="PANTHER" id="PTHR30146:SF154">
    <property type="entry name" value="TRANSCRIPTION REGULATOR, MEMBER OF GALR FAMILY"/>
    <property type="match status" value="1"/>
</dbReference>
<keyword evidence="2" id="KW-0238">DNA-binding</keyword>
<dbReference type="Gene3D" id="3.40.50.2300">
    <property type="match status" value="2"/>
</dbReference>
<dbReference type="SMART" id="SM00354">
    <property type="entry name" value="HTH_LACI"/>
    <property type="match status" value="1"/>
</dbReference>
<dbReference type="RefSeq" id="WP_110445572.1">
    <property type="nucleotide sequence ID" value="NZ_QGLG01000002.1"/>
</dbReference>
<keyword evidence="6" id="KW-1185">Reference proteome</keyword>
<sequence>MKKATIRNVAELAQVSVASVSRYLNNKAKGRLSEEKAKAIEQAIKDLNYIPNLAARQMATNQSKTIAVVVSNIDDYFSTELFKGASNILRVKGYEAFLLDTNAEQQRERELIKTVSSSFFDGLLFQPLGSNIKTIQSEFIHNIPTVILDRRLATKRWPQVISNNITVSKDATKYFLKQGCDDILILSSEVKIASTRRDRYSGVCSIANPDQIHLIELDEESYNYMAIKNKIESFLLKQKAQNKKTLIFSFKERWLLAFLPMLFADGFLNSDEVLITGFSDTKLVQTILPEARLISQNPYLMGASAAEILLKSLSGEDTSKSHEPLIVPAKF</sequence>
<dbReference type="InterPro" id="IPR010982">
    <property type="entry name" value="Lambda_DNA-bd_dom_sf"/>
</dbReference>
<feature type="domain" description="HTH lacI-type" evidence="4">
    <location>
        <begin position="4"/>
        <end position="60"/>
    </location>
</feature>
<dbReference type="Pfam" id="PF00356">
    <property type="entry name" value="LacI"/>
    <property type="match status" value="1"/>
</dbReference>
<dbReference type="CDD" id="cd01392">
    <property type="entry name" value="HTH_LacI"/>
    <property type="match status" value="1"/>
</dbReference>
<evidence type="ECO:0000313" key="5">
    <source>
        <dbReference type="EMBL" id="PXY83909.1"/>
    </source>
</evidence>
<protein>
    <submittedName>
        <fullName evidence="5">Transcriptional regulator</fullName>
    </submittedName>
</protein>
<organism evidence="5 6">
    <name type="scientific">Lactobacillus melliventris</name>
    <dbReference type="NCBI Taxonomy" id="1218507"/>
    <lineage>
        <taxon>Bacteria</taxon>
        <taxon>Bacillati</taxon>
        <taxon>Bacillota</taxon>
        <taxon>Bacilli</taxon>
        <taxon>Lactobacillales</taxon>
        <taxon>Lactobacillaceae</taxon>
        <taxon>Lactobacillus</taxon>
    </lineage>
</organism>
<evidence type="ECO:0000313" key="6">
    <source>
        <dbReference type="Proteomes" id="UP000247698"/>
    </source>
</evidence>
<dbReference type="Proteomes" id="UP000247698">
    <property type="component" value="Unassembled WGS sequence"/>
</dbReference>
<dbReference type="InterPro" id="IPR028082">
    <property type="entry name" value="Peripla_BP_I"/>
</dbReference>
<dbReference type="InterPro" id="IPR001761">
    <property type="entry name" value="Peripla_BP/Lac1_sug-bd_dom"/>
</dbReference>
<evidence type="ECO:0000259" key="4">
    <source>
        <dbReference type="PROSITE" id="PS50932"/>
    </source>
</evidence>
<gene>
    <name evidence="5" type="ORF">DK873_01595</name>
</gene>
<dbReference type="InterPro" id="IPR000843">
    <property type="entry name" value="HTH_LacI"/>
</dbReference>
<accession>A0ABX5MZF1</accession>
<name>A0ABX5MZF1_9LACO</name>
<dbReference type="Gene3D" id="1.10.260.40">
    <property type="entry name" value="lambda repressor-like DNA-binding domains"/>
    <property type="match status" value="1"/>
</dbReference>
<dbReference type="SUPFAM" id="SSF53822">
    <property type="entry name" value="Periplasmic binding protein-like I"/>
    <property type="match status" value="1"/>
</dbReference>
<dbReference type="Pfam" id="PF00532">
    <property type="entry name" value="Peripla_BP_1"/>
    <property type="match status" value="1"/>
</dbReference>
<keyword evidence="3" id="KW-0804">Transcription</keyword>
<dbReference type="SUPFAM" id="SSF47413">
    <property type="entry name" value="lambda repressor-like DNA-binding domains"/>
    <property type="match status" value="1"/>
</dbReference>
<keyword evidence="1" id="KW-0805">Transcription regulation</keyword>
<evidence type="ECO:0000256" key="3">
    <source>
        <dbReference type="ARBA" id="ARBA00023163"/>
    </source>
</evidence>
<evidence type="ECO:0000256" key="2">
    <source>
        <dbReference type="ARBA" id="ARBA00023125"/>
    </source>
</evidence>
<proteinExistence type="predicted"/>
<evidence type="ECO:0000256" key="1">
    <source>
        <dbReference type="ARBA" id="ARBA00023015"/>
    </source>
</evidence>
<reference evidence="5 6" key="1">
    <citation type="submission" date="2018-05" db="EMBL/GenBank/DDBJ databases">
        <title>Reference genomes for bee gut microbiota database.</title>
        <authorList>
            <person name="Ellegaard K.M."/>
        </authorList>
    </citation>
    <scope>NUCLEOTIDE SEQUENCE [LARGE SCALE GENOMIC DNA]</scope>
    <source>
        <strain evidence="5 6">ESL0184</strain>
    </source>
</reference>